<feature type="region of interest" description="Disordered" evidence="2">
    <location>
        <begin position="463"/>
        <end position="494"/>
    </location>
</feature>
<dbReference type="SMART" id="SM00333">
    <property type="entry name" value="TUDOR"/>
    <property type="match status" value="1"/>
</dbReference>
<feature type="compositionally biased region" description="Polar residues" evidence="2">
    <location>
        <begin position="481"/>
        <end position="494"/>
    </location>
</feature>
<evidence type="ECO:0000256" key="1">
    <source>
        <dbReference type="PROSITE-ProRule" id="PRU00117"/>
    </source>
</evidence>
<keyword evidence="3" id="KW-1133">Transmembrane helix</keyword>
<evidence type="ECO:0000256" key="3">
    <source>
        <dbReference type="SAM" id="Phobius"/>
    </source>
</evidence>
<dbReference type="InterPro" id="IPR036612">
    <property type="entry name" value="KH_dom_type_1_sf"/>
</dbReference>
<dbReference type="PANTHER" id="PTHR22948">
    <property type="entry name" value="TUDOR DOMAIN CONTAINING PROTEIN"/>
    <property type="match status" value="1"/>
</dbReference>
<keyword evidence="3" id="KW-0472">Membrane</keyword>
<dbReference type="Gene3D" id="2.30.30.140">
    <property type="match status" value="1"/>
</dbReference>
<evidence type="ECO:0000313" key="6">
    <source>
        <dbReference type="Proteomes" id="UP000005203"/>
    </source>
</evidence>
<gene>
    <name evidence="5" type="primary">551474</name>
    <name evidence="7" type="synonym">LOC551474</name>
</gene>
<evidence type="ECO:0000313" key="7">
    <source>
        <dbReference type="RefSeq" id="XP_016770906.1"/>
    </source>
</evidence>
<dbReference type="InterPro" id="IPR004087">
    <property type="entry name" value="KH_dom"/>
</dbReference>
<sequence length="607" mass="67929">MRWMTRQFSLPILLGISLTSVSIAILYVLYKKDEEDIKSRKNHVEISKRFTAECKVPRQFVPAVIGRGGSMIKDIQNKSGTQIHFKEDNIDCPDRICIIKGSYEGVHLAEEMIKSVIQNQPIIETYEMYVPQRACGRIIGRGGEVIHQIQATSSAKVIIESSYTPYDPNAERRIIIKGTAEQIATALLQIEDKVREEKEARTKLEASSASRLPRGKLSPRNTKNNIQSEQVQTTELLPVSDGGMEVYISAMETPSQFWVQVVGPGTTALDKLVSDMTVYYNDEKNHELHKLRNITLGQIVAAKFSFNEQWYRAEVISAPENGQCEVYFVDYGDREMVQLDCILELRTDFLSLRLQAIECSLANIKPRDNEWSVDACNLFAEFTCVAEWIVLTAKVRGYKERTFGYGRSRREGSPIPCVDLFCDTTVNVGQELINEGFAELEENLSSAASSTLSLSNRSHEVTAISTPASTSPLAKRALSPETLTDSPNKLESASELQNTSMIDLKISSNVHGLSQIEEIDLVTPQKPSTRIEEIDLVTPVKDETKHFIENEKKVLHEDGRGDYLRNGNSNQYGRSCNSQMKVAKYSPVAPAGYESDISDDSGEMELG</sequence>
<dbReference type="InterPro" id="IPR035437">
    <property type="entry name" value="SNase_OB-fold_sf"/>
</dbReference>
<dbReference type="PROSITE" id="PS50084">
    <property type="entry name" value="KH_TYPE_1"/>
    <property type="match status" value="2"/>
</dbReference>
<dbReference type="KEGG" id="ame:551474"/>
<feature type="region of interest" description="Disordered" evidence="2">
    <location>
        <begin position="588"/>
        <end position="607"/>
    </location>
</feature>
<dbReference type="InterPro" id="IPR050621">
    <property type="entry name" value="Tudor_domain_containing"/>
</dbReference>
<evidence type="ECO:0000256" key="2">
    <source>
        <dbReference type="SAM" id="MobiDB-lite"/>
    </source>
</evidence>
<organism evidence="5">
    <name type="scientific">Apis mellifera</name>
    <name type="common">Honeybee</name>
    <dbReference type="NCBI Taxonomy" id="7460"/>
    <lineage>
        <taxon>Eukaryota</taxon>
        <taxon>Metazoa</taxon>
        <taxon>Ecdysozoa</taxon>
        <taxon>Arthropoda</taxon>
        <taxon>Hexapoda</taxon>
        <taxon>Insecta</taxon>
        <taxon>Pterygota</taxon>
        <taxon>Neoptera</taxon>
        <taxon>Endopterygota</taxon>
        <taxon>Hymenoptera</taxon>
        <taxon>Apocrita</taxon>
        <taxon>Aculeata</taxon>
        <taxon>Apoidea</taxon>
        <taxon>Anthophila</taxon>
        <taxon>Apidae</taxon>
        <taxon>Apis</taxon>
    </lineage>
</organism>
<feature type="compositionally biased region" description="Polar residues" evidence="2">
    <location>
        <begin position="463"/>
        <end position="472"/>
    </location>
</feature>
<accession>A0A7M7IIE4</accession>
<dbReference type="Gene3D" id="2.40.50.90">
    <property type="match status" value="1"/>
</dbReference>
<dbReference type="Pfam" id="PF00567">
    <property type="entry name" value="TUDOR"/>
    <property type="match status" value="1"/>
</dbReference>
<dbReference type="GO" id="GO:0007283">
    <property type="term" value="P:spermatogenesis"/>
    <property type="evidence" value="ECO:0007669"/>
    <property type="project" value="TreeGrafter"/>
</dbReference>
<reference evidence="5" key="1">
    <citation type="submission" date="2021-01" db="UniProtKB">
        <authorList>
            <consortium name="EnsemblMetazoa"/>
        </authorList>
    </citation>
    <scope>IDENTIFICATION</scope>
    <source>
        <strain evidence="5">DH4</strain>
    </source>
</reference>
<keyword evidence="6" id="KW-1185">Reference proteome</keyword>
<keyword evidence="3" id="KW-0812">Transmembrane</keyword>
<accession>A0A8B7KPW8</accession>
<feature type="region of interest" description="Disordered" evidence="2">
    <location>
        <begin position="199"/>
        <end position="227"/>
    </location>
</feature>
<dbReference type="SMART" id="SM00322">
    <property type="entry name" value="KH"/>
    <property type="match status" value="2"/>
</dbReference>
<feature type="domain" description="Tudor" evidence="4">
    <location>
        <begin position="293"/>
        <end position="352"/>
    </location>
</feature>
<evidence type="ECO:0000313" key="5">
    <source>
        <dbReference type="EnsemblMetazoa" id="XP_016770906"/>
    </source>
</evidence>
<feature type="compositionally biased region" description="Acidic residues" evidence="2">
    <location>
        <begin position="596"/>
        <end position="607"/>
    </location>
</feature>
<proteinExistence type="predicted"/>
<dbReference type="PANTHER" id="PTHR22948:SF29">
    <property type="entry name" value="FI02030P-RELATED"/>
    <property type="match status" value="1"/>
</dbReference>
<dbReference type="GO" id="GO:0034587">
    <property type="term" value="P:piRNA processing"/>
    <property type="evidence" value="ECO:0007669"/>
    <property type="project" value="TreeGrafter"/>
</dbReference>
<dbReference type="AlphaFoldDB" id="A0A7M7IIE4"/>
<dbReference type="SUPFAM" id="SSF63748">
    <property type="entry name" value="Tudor/PWWP/MBT"/>
    <property type="match status" value="1"/>
</dbReference>
<dbReference type="GO" id="GO:0003723">
    <property type="term" value="F:RNA binding"/>
    <property type="evidence" value="ECO:0007669"/>
    <property type="project" value="UniProtKB-UniRule"/>
</dbReference>
<dbReference type="EnsemblMetazoa" id="XM_016915417">
    <property type="protein sequence ID" value="XP_016770906"/>
    <property type="gene ID" value="LOC551474"/>
</dbReference>
<dbReference type="SUPFAM" id="SSF54791">
    <property type="entry name" value="Eukaryotic type KH-domain (KH-domain type I)"/>
    <property type="match status" value="2"/>
</dbReference>
<dbReference type="FunFam" id="2.30.30.140:FF:000018">
    <property type="entry name" value="Serine/threonine-protein kinase 31"/>
    <property type="match status" value="1"/>
</dbReference>
<keyword evidence="1" id="KW-0694">RNA-binding</keyword>
<dbReference type="InterPro" id="IPR004088">
    <property type="entry name" value="KH_dom_type_1"/>
</dbReference>
<dbReference type="Pfam" id="PF00013">
    <property type="entry name" value="KH_1"/>
    <property type="match status" value="2"/>
</dbReference>
<evidence type="ECO:0000259" key="4">
    <source>
        <dbReference type="PROSITE" id="PS50304"/>
    </source>
</evidence>
<name>A0A7M7IIE4_APIME</name>
<dbReference type="InterPro" id="IPR002999">
    <property type="entry name" value="Tudor"/>
</dbReference>
<dbReference type="GO" id="GO:0030719">
    <property type="term" value="P:P granule organization"/>
    <property type="evidence" value="ECO:0007669"/>
    <property type="project" value="TreeGrafter"/>
</dbReference>
<dbReference type="PROSITE" id="PS50304">
    <property type="entry name" value="TUDOR"/>
    <property type="match status" value="1"/>
</dbReference>
<dbReference type="Gene3D" id="3.30.1370.10">
    <property type="entry name" value="K Homology domain, type 1"/>
    <property type="match status" value="2"/>
</dbReference>
<dbReference type="OMA" id="NMVQEMT"/>
<dbReference type="OrthoDB" id="9995375at2759"/>
<feature type="transmembrane region" description="Helical" evidence="3">
    <location>
        <begin position="12"/>
        <end position="30"/>
    </location>
</feature>
<dbReference type="RefSeq" id="XP_016770906.1">
    <property type="nucleotide sequence ID" value="XM_016915417.2"/>
</dbReference>
<dbReference type="GO" id="GO:0043186">
    <property type="term" value="C:P granule"/>
    <property type="evidence" value="ECO:0007669"/>
    <property type="project" value="TreeGrafter"/>
</dbReference>
<reference evidence="7" key="2">
    <citation type="submission" date="2025-04" db="UniProtKB">
        <authorList>
            <consortium name="RefSeq"/>
        </authorList>
    </citation>
    <scope>IDENTIFICATION</scope>
    <source>
        <strain evidence="7">DH4</strain>
        <tissue evidence="7">Whole body</tissue>
    </source>
</reference>
<protein>
    <submittedName>
        <fullName evidence="7">Tudor and KH domain-containing protein homolog</fullName>
    </submittedName>
</protein>
<dbReference type="GO" id="GO:0005739">
    <property type="term" value="C:mitochondrion"/>
    <property type="evidence" value="ECO:0007669"/>
    <property type="project" value="UniProtKB-ARBA"/>
</dbReference>
<dbReference type="Proteomes" id="UP000005203">
    <property type="component" value="Linkage group LG12"/>
</dbReference>